<organism evidence="2 3">
    <name type="scientific">Penicillium brasilianum</name>
    <dbReference type="NCBI Taxonomy" id="104259"/>
    <lineage>
        <taxon>Eukaryota</taxon>
        <taxon>Fungi</taxon>
        <taxon>Dikarya</taxon>
        <taxon>Ascomycota</taxon>
        <taxon>Pezizomycotina</taxon>
        <taxon>Eurotiomycetes</taxon>
        <taxon>Eurotiomycetidae</taxon>
        <taxon>Eurotiales</taxon>
        <taxon>Aspergillaceae</taxon>
        <taxon>Penicillium</taxon>
    </lineage>
</organism>
<protein>
    <submittedName>
        <fullName evidence="2">Uncharacterized protein</fullName>
    </submittedName>
</protein>
<sequence>MASEEVDIDPDQLLELFEVLKTNDPQKKRAFPDVFYTSGHWSGRVRPKYFNLALMANFNSVRYVSDEVLDELIPEWRKYMNGKSFPSNAKAHEATFRAWCIRERMQYEANGVPFPQPLPTSTSNNRRATATVAPPSARISQDSTRPSTTMGQQSQAMNVRSMNAQVMSVTPMNSPARTLTAMNPSARTLPPMTTPIMNISATNPSARNPAAMTAPAINPSTTNPQDLQAVALRLEQLGRNTHQYANQLREYGQRELRVAQLLLEASRTRRQQPPRD</sequence>
<reference evidence="3" key="1">
    <citation type="submission" date="2015-09" db="EMBL/GenBank/DDBJ databases">
        <authorList>
            <person name="Fill T.P."/>
            <person name="Baretta J.F."/>
            <person name="de Almeida L.G."/>
            <person name="Rocha M."/>
            <person name="de Souza D.H."/>
            <person name="Malavazi I."/>
            <person name="Cerdeira L.T."/>
            <person name="Hong H."/>
            <person name="Samborskyy M."/>
            <person name="de Vasconcelos A.T."/>
            <person name="Leadlay P."/>
            <person name="Rodrigues-Filho E."/>
        </authorList>
    </citation>
    <scope>NUCLEOTIDE SEQUENCE [LARGE SCALE GENOMIC DNA]</scope>
    <source>
        <strain evidence="3">LaBioMMi 136</strain>
    </source>
</reference>
<dbReference type="Proteomes" id="UP000190744">
    <property type="component" value="Unassembled WGS sequence"/>
</dbReference>
<comment type="caution">
    <text evidence="2">The sequence shown here is derived from an EMBL/GenBank/DDBJ whole genome shotgun (WGS) entry which is preliminary data.</text>
</comment>
<dbReference type="AlphaFoldDB" id="A0A1S9RSE1"/>
<accession>A0A1S9RSE1</accession>
<dbReference type="EMBL" id="LJBN01000118">
    <property type="protein sequence ID" value="OOQ88453.1"/>
    <property type="molecule type" value="Genomic_DNA"/>
</dbReference>
<feature type="compositionally biased region" description="Polar residues" evidence="1">
    <location>
        <begin position="138"/>
        <end position="154"/>
    </location>
</feature>
<proteinExistence type="predicted"/>
<name>A0A1S9RSE1_PENBI</name>
<evidence type="ECO:0000256" key="1">
    <source>
        <dbReference type="SAM" id="MobiDB-lite"/>
    </source>
</evidence>
<gene>
    <name evidence="2" type="ORF">PEBR_12201</name>
</gene>
<evidence type="ECO:0000313" key="3">
    <source>
        <dbReference type="Proteomes" id="UP000190744"/>
    </source>
</evidence>
<feature type="compositionally biased region" description="Polar residues" evidence="1">
    <location>
        <begin position="119"/>
        <end position="128"/>
    </location>
</feature>
<evidence type="ECO:0000313" key="2">
    <source>
        <dbReference type="EMBL" id="OOQ88453.1"/>
    </source>
</evidence>
<feature type="region of interest" description="Disordered" evidence="1">
    <location>
        <begin position="111"/>
        <end position="154"/>
    </location>
</feature>